<dbReference type="CDD" id="cd22332">
    <property type="entry name" value="HsdR_N"/>
    <property type="match status" value="1"/>
</dbReference>
<dbReference type="REBASE" id="485603">
    <property type="entry name" value="VbaT37ORF8495P"/>
</dbReference>
<protein>
    <recommendedName>
        <fullName evidence="10">Type I restriction enzyme endonuclease subunit</fullName>
        <shortName evidence="10">R protein</shortName>
        <ecNumber evidence="10">3.1.21.3</ecNumber>
    </recommendedName>
</protein>
<accession>A0A6B3LBA4</accession>
<evidence type="ECO:0000256" key="8">
    <source>
        <dbReference type="ARBA" id="ARBA00022840"/>
    </source>
</evidence>
<organism evidence="11 12">
    <name type="scientific">Sulfuriroseicoccus oceanibius</name>
    <dbReference type="NCBI Taxonomy" id="2707525"/>
    <lineage>
        <taxon>Bacteria</taxon>
        <taxon>Pseudomonadati</taxon>
        <taxon>Verrucomicrobiota</taxon>
        <taxon>Verrucomicrobiia</taxon>
        <taxon>Verrucomicrobiales</taxon>
        <taxon>Verrucomicrobiaceae</taxon>
        <taxon>Sulfuriroseicoccus</taxon>
    </lineage>
</organism>
<gene>
    <name evidence="11" type="ORF">G3M56_008480</name>
</gene>
<dbReference type="SUPFAM" id="SSF52540">
    <property type="entry name" value="P-loop containing nucleoside triphosphate hydrolases"/>
    <property type="match status" value="2"/>
</dbReference>
<dbReference type="InterPro" id="IPR007409">
    <property type="entry name" value="Restrct_endonuc_type1_HsdR_N"/>
</dbReference>
<evidence type="ECO:0000256" key="5">
    <source>
        <dbReference type="ARBA" id="ARBA00022747"/>
    </source>
</evidence>
<evidence type="ECO:0000256" key="10">
    <source>
        <dbReference type="RuleBase" id="RU364115"/>
    </source>
</evidence>
<dbReference type="Proteomes" id="UP000475117">
    <property type="component" value="Chromosome"/>
</dbReference>
<dbReference type="EMBL" id="CP066776">
    <property type="protein sequence ID" value="QQL43932.1"/>
    <property type="molecule type" value="Genomic_DNA"/>
</dbReference>
<evidence type="ECO:0000256" key="6">
    <source>
        <dbReference type="ARBA" id="ARBA00022759"/>
    </source>
</evidence>
<comment type="function">
    <text evidence="10">Subunit R is required for both nuclease and ATPase activities, but not for modification.</text>
</comment>
<dbReference type="InterPro" id="IPR051268">
    <property type="entry name" value="Type-I_R_enzyme_R_subunit"/>
</dbReference>
<evidence type="ECO:0000256" key="7">
    <source>
        <dbReference type="ARBA" id="ARBA00022801"/>
    </source>
</evidence>
<evidence type="ECO:0000313" key="11">
    <source>
        <dbReference type="EMBL" id="QQL43932.1"/>
    </source>
</evidence>
<dbReference type="InterPro" id="IPR040980">
    <property type="entry name" value="SWI2_SNF2"/>
</dbReference>
<keyword evidence="9 10" id="KW-0238">DNA-binding</keyword>
<dbReference type="InterPro" id="IPR022625">
    <property type="entry name" value="TypeI_RM_Rsu_C"/>
</dbReference>
<keyword evidence="6 11" id="KW-0255">Endonuclease</keyword>
<evidence type="ECO:0000313" key="12">
    <source>
        <dbReference type="Proteomes" id="UP000475117"/>
    </source>
</evidence>
<name>A0A6B3LBA4_9BACT</name>
<dbReference type="GO" id="GO:0009307">
    <property type="term" value="P:DNA restriction-modification system"/>
    <property type="evidence" value="ECO:0007669"/>
    <property type="project" value="UniProtKB-KW"/>
</dbReference>
<dbReference type="Pfam" id="PF12008">
    <property type="entry name" value="EcoR124_C"/>
    <property type="match status" value="1"/>
</dbReference>
<keyword evidence="7 10" id="KW-0378">Hydrolase</keyword>
<evidence type="ECO:0000256" key="2">
    <source>
        <dbReference type="ARBA" id="ARBA00008598"/>
    </source>
</evidence>
<evidence type="ECO:0000256" key="4">
    <source>
        <dbReference type="ARBA" id="ARBA00022741"/>
    </source>
</evidence>
<dbReference type="Pfam" id="PF18766">
    <property type="entry name" value="SWI2_SNF2"/>
    <property type="match status" value="2"/>
</dbReference>
<keyword evidence="8 10" id="KW-0067">ATP-binding</keyword>
<dbReference type="KEGG" id="soa:G3M56_008480"/>
<dbReference type="GO" id="GO:0005524">
    <property type="term" value="F:ATP binding"/>
    <property type="evidence" value="ECO:0007669"/>
    <property type="project" value="UniProtKB-KW"/>
</dbReference>
<reference evidence="11 12" key="1">
    <citation type="submission" date="2020-12" db="EMBL/GenBank/DDBJ databases">
        <title>Sulforoseuscoccus oceanibium gen. nov., sp. nov., a representative of the phylum Verrucomicrobia with special cytoplasmic membrane, and proposal of Sulforoseuscoccusaceae fam. nov.</title>
        <authorList>
            <person name="Xi F."/>
        </authorList>
    </citation>
    <scope>NUCLEOTIDE SEQUENCE [LARGE SCALE GENOMIC DNA]</scope>
    <source>
        <strain evidence="11 12">T37</strain>
    </source>
</reference>
<dbReference type="Gene3D" id="1.20.58.2040">
    <property type="match status" value="1"/>
</dbReference>
<dbReference type="CDD" id="cd18800">
    <property type="entry name" value="SF2_C_EcoR124I-like"/>
    <property type="match status" value="1"/>
</dbReference>
<dbReference type="SMART" id="SM00487">
    <property type="entry name" value="DEXDc"/>
    <property type="match status" value="1"/>
</dbReference>
<dbReference type="InterPro" id="IPR004473">
    <property type="entry name" value="Restrct_endonuc_typeI_HsdR"/>
</dbReference>
<evidence type="ECO:0000256" key="1">
    <source>
        <dbReference type="ARBA" id="ARBA00000851"/>
    </source>
</evidence>
<comment type="subunit">
    <text evidence="10">The type I restriction/modification system is composed of three polypeptides R, M and S.</text>
</comment>
<dbReference type="InterPro" id="IPR014001">
    <property type="entry name" value="Helicase_ATP-bd"/>
</dbReference>
<dbReference type="RefSeq" id="WP_164363563.1">
    <property type="nucleotide sequence ID" value="NZ_CP066776.1"/>
</dbReference>
<sequence>MSQSEQQLEDLLVAQLGGLGYAYAEIPDEQALLANLKEQLEAFNSTTFTDAEFTQVLNHLTRSSSVFEKAKVLRDKFPLEREDGSTDYIDFLDASDLARNRFQVTQQVTIEGSYKNRYDVTILVNGLPLVQIELKRRGLELKEAFNQTNRYQRHSYWAGSGLFNFIQVFVISNGVNTKYYANNRKQSFKQTFYWAHENNQSIRELDAFADSFLQPLHLAKMLSHYIVLNETDKILMVMRPYQVYATEAVIDRVQNPPATERNGYIWHTTGSGKTLTSFKASQILTGLPEVHKVVFCVDRKDLDYHTIREFNGFSKGSVDSTDNTKKLVEQFTDDTKLIVTTLQKLNTAISKAHFLSKMEPLRKEKIIFIFDECHRSQFGDTHQRICAFFHDHQMFGFTGTPIFAENAAKANGSSQALRATAVVNEAGAGETSLAAEYPGSYGTSTPVSGPKRTTKDLFHKKLHSYVITDAIKDENVLKFAVEYVGRYKRKSSSPNEIDIEVEGIDTKELMESPTRLEKITDYILAHHKAKTKHPQFTAMFCVSSIDTLIQYYQLFAKKKEAGEHKLKVATIFSYTANEDDKDADGLLDEAGEIVGGDVGNKHSREHLDAFIADYNAMFGTNFSTKDTKSFYGYYQDIAKKVKERKVDILLVVNMFLTGFDSKTLNTLYVDKNLRYHGLIQAYSRTNRILNEVKSQGNVVVFRNLKKRTDEALALFSNTDAKETVFIQPYDQYVDAFNEMAEKLRQLCPKPSAVKDLPDEEAELLFIKIFRELMRLLNVLETYAEFDHDDLSLSEQRFADFRSAYLDLYDKVKSDTQKEKVSILDDVDFELELIHRDIINVQYILQLLAQLYDAGEAEHPKLRKRLLDSVSGTPELRSKAQLIQQFIDQNLPEITESAAIPDCFEEFWEQQRRKAFDQLVKEEHLDPEGLEKVIQKYVYTGKAPLPDPDIVELLTVKPKLKDRKPTRERVLSKVIDYVTTFIKGIAA</sequence>
<dbReference type="Gene3D" id="3.90.1570.50">
    <property type="match status" value="1"/>
</dbReference>
<evidence type="ECO:0000256" key="3">
    <source>
        <dbReference type="ARBA" id="ARBA00022722"/>
    </source>
</evidence>
<dbReference type="AlphaFoldDB" id="A0A6B3LBA4"/>
<comment type="similarity">
    <text evidence="2 10">Belongs to the HsdR family.</text>
</comment>
<keyword evidence="4 10" id="KW-0547">Nucleotide-binding</keyword>
<dbReference type="InterPro" id="IPR055180">
    <property type="entry name" value="HsdR_RecA-like_helicase_dom_2"/>
</dbReference>
<dbReference type="PANTHER" id="PTHR30195">
    <property type="entry name" value="TYPE I SITE-SPECIFIC DEOXYRIBONUCLEASE PROTEIN SUBUNIT M AND R"/>
    <property type="match status" value="1"/>
</dbReference>
<dbReference type="GO" id="GO:0009035">
    <property type="term" value="F:type I site-specific deoxyribonuclease activity"/>
    <property type="evidence" value="ECO:0007669"/>
    <property type="project" value="UniProtKB-EC"/>
</dbReference>
<dbReference type="Pfam" id="PF22679">
    <property type="entry name" value="T1R_D3-like"/>
    <property type="match status" value="1"/>
</dbReference>
<dbReference type="GO" id="GO:0003677">
    <property type="term" value="F:DNA binding"/>
    <property type="evidence" value="ECO:0007669"/>
    <property type="project" value="UniProtKB-KW"/>
</dbReference>
<comment type="catalytic activity">
    <reaction evidence="1 10">
        <text>Endonucleolytic cleavage of DNA to give random double-stranded fragments with terminal 5'-phosphates, ATP is simultaneously hydrolyzed.</text>
        <dbReference type="EC" id="3.1.21.3"/>
    </reaction>
</comment>
<dbReference type="NCBIfam" id="TIGR00348">
    <property type="entry name" value="hsdR"/>
    <property type="match status" value="1"/>
</dbReference>
<dbReference type="Pfam" id="PF04313">
    <property type="entry name" value="HSDR_N"/>
    <property type="match status" value="1"/>
</dbReference>
<dbReference type="InterPro" id="IPR027417">
    <property type="entry name" value="P-loop_NTPase"/>
</dbReference>
<evidence type="ECO:0000256" key="9">
    <source>
        <dbReference type="ARBA" id="ARBA00023125"/>
    </source>
</evidence>
<keyword evidence="5 10" id="KW-0680">Restriction system</keyword>
<proteinExistence type="inferred from homology"/>
<dbReference type="Gene3D" id="3.40.50.300">
    <property type="entry name" value="P-loop containing nucleotide triphosphate hydrolases"/>
    <property type="match status" value="2"/>
</dbReference>
<keyword evidence="3" id="KW-0540">Nuclease</keyword>
<dbReference type="PROSITE" id="PS51192">
    <property type="entry name" value="HELICASE_ATP_BIND_1"/>
    <property type="match status" value="1"/>
</dbReference>
<dbReference type="PANTHER" id="PTHR30195:SF16">
    <property type="entry name" value="TYPE I RESTRICTION ENZYME ENDONUCLEASE SUBUNIT"/>
    <property type="match status" value="1"/>
</dbReference>
<keyword evidence="12" id="KW-1185">Reference proteome</keyword>
<dbReference type="EC" id="3.1.21.3" evidence="10"/>